<comment type="subcellular location">
    <subcellularLocation>
        <location evidence="1">Nucleus</location>
    </subcellularLocation>
</comment>
<dbReference type="Pfam" id="PF02365">
    <property type="entry name" value="NAM"/>
    <property type="match status" value="1"/>
</dbReference>
<evidence type="ECO:0000313" key="9">
    <source>
        <dbReference type="Proteomes" id="UP001497457"/>
    </source>
</evidence>
<evidence type="ECO:0000256" key="4">
    <source>
        <dbReference type="ARBA" id="ARBA00023163"/>
    </source>
</evidence>
<sequence>MAAAEDNETVFHRYTDDASTIALLRRLRAGAAAVDFVHRVDVCSAAPEDLVANLEPAPGTDLVDGGYNSVWFFYCPKRFKNAQGKPSGHRHRAIAGGDNTCWHSETRPKPVKGLDGATLCNLSYGRKEKGSGRSFSRMGWCMTEYDEDSHSAGAGDHVLCKIYRSSSSLAKRKSKPMIERSSGSKRKAAADQVQSLPATKMSHLCGCVPVPAEEEQVQVRQSTLVSDQQNTQTQSLFPAQREPDLEHFDIDEGLQFLSESEDNTMFTMDELLGVPGDDEDAVKQNTHSQSQRNTCSSIDELLCSYGFSEEELLQFHQRNNQTLFPSQGEQFFSSCSGTPAAMAPPDASFFQGLAF</sequence>
<feature type="region of interest" description="Disordered" evidence="6">
    <location>
        <begin position="171"/>
        <end position="193"/>
    </location>
</feature>
<protein>
    <recommendedName>
        <fullName evidence="7">NAC domain-containing protein</fullName>
    </recommendedName>
</protein>
<evidence type="ECO:0000313" key="8">
    <source>
        <dbReference type="EMBL" id="CAL4920009.1"/>
    </source>
</evidence>
<organism evidence="8 9">
    <name type="scientific">Urochloa decumbens</name>
    <dbReference type="NCBI Taxonomy" id="240449"/>
    <lineage>
        <taxon>Eukaryota</taxon>
        <taxon>Viridiplantae</taxon>
        <taxon>Streptophyta</taxon>
        <taxon>Embryophyta</taxon>
        <taxon>Tracheophyta</taxon>
        <taxon>Spermatophyta</taxon>
        <taxon>Magnoliopsida</taxon>
        <taxon>Liliopsida</taxon>
        <taxon>Poales</taxon>
        <taxon>Poaceae</taxon>
        <taxon>PACMAD clade</taxon>
        <taxon>Panicoideae</taxon>
        <taxon>Panicodae</taxon>
        <taxon>Paniceae</taxon>
        <taxon>Melinidinae</taxon>
        <taxon>Urochloa</taxon>
    </lineage>
</organism>
<dbReference type="Gene3D" id="2.170.150.80">
    <property type="entry name" value="NAC domain"/>
    <property type="match status" value="1"/>
</dbReference>
<evidence type="ECO:0000256" key="3">
    <source>
        <dbReference type="ARBA" id="ARBA00023125"/>
    </source>
</evidence>
<dbReference type="GO" id="GO:0005634">
    <property type="term" value="C:nucleus"/>
    <property type="evidence" value="ECO:0007669"/>
    <property type="project" value="UniProtKB-SubCell"/>
</dbReference>
<dbReference type="GO" id="GO:0003677">
    <property type="term" value="F:DNA binding"/>
    <property type="evidence" value="ECO:0007669"/>
    <property type="project" value="UniProtKB-KW"/>
</dbReference>
<keyword evidence="2" id="KW-0805">Transcription regulation</keyword>
<keyword evidence="5" id="KW-0539">Nucleus</keyword>
<evidence type="ECO:0000256" key="5">
    <source>
        <dbReference type="ARBA" id="ARBA00023242"/>
    </source>
</evidence>
<dbReference type="PROSITE" id="PS51005">
    <property type="entry name" value="NAC"/>
    <property type="match status" value="1"/>
</dbReference>
<evidence type="ECO:0000256" key="1">
    <source>
        <dbReference type="ARBA" id="ARBA00004123"/>
    </source>
</evidence>
<dbReference type="AlphaFoldDB" id="A0ABC8X3C5"/>
<accession>A0ABC8X3C5</accession>
<reference evidence="8" key="1">
    <citation type="submission" date="2024-10" db="EMBL/GenBank/DDBJ databases">
        <authorList>
            <person name="Ryan C."/>
        </authorList>
    </citation>
    <scope>NUCLEOTIDE SEQUENCE [LARGE SCALE GENOMIC DNA]</scope>
</reference>
<evidence type="ECO:0000256" key="6">
    <source>
        <dbReference type="SAM" id="MobiDB-lite"/>
    </source>
</evidence>
<dbReference type="Proteomes" id="UP001497457">
    <property type="component" value="Chromosome 13rd"/>
</dbReference>
<dbReference type="InterPro" id="IPR036093">
    <property type="entry name" value="NAC_dom_sf"/>
</dbReference>
<name>A0ABC8X3C5_9POAL</name>
<keyword evidence="3" id="KW-0238">DNA-binding</keyword>
<keyword evidence="4" id="KW-0804">Transcription</keyword>
<dbReference type="SUPFAM" id="SSF101941">
    <property type="entry name" value="NAC domain"/>
    <property type="match status" value="1"/>
</dbReference>
<evidence type="ECO:0000259" key="7">
    <source>
        <dbReference type="PROSITE" id="PS51005"/>
    </source>
</evidence>
<proteinExistence type="predicted"/>
<dbReference type="PANTHER" id="PTHR31989">
    <property type="entry name" value="NAC DOMAIN-CONTAINING PROTEIN 82-RELATED"/>
    <property type="match status" value="1"/>
</dbReference>
<dbReference type="InterPro" id="IPR003441">
    <property type="entry name" value="NAC-dom"/>
</dbReference>
<dbReference type="EMBL" id="OZ075123">
    <property type="protein sequence ID" value="CAL4920009.1"/>
    <property type="molecule type" value="Genomic_DNA"/>
</dbReference>
<feature type="domain" description="NAC" evidence="7">
    <location>
        <begin position="5"/>
        <end position="165"/>
    </location>
</feature>
<keyword evidence="9" id="KW-1185">Reference proteome</keyword>
<evidence type="ECO:0000256" key="2">
    <source>
        <dbReference type="ARBA" id="ARBA00023015"/>
    </source>
</evidence>
<gene>
    <name evidence="8" type="ORF">URODEC1_LOCUS20155</name>
</gene>